<evidence type="ECO:0000313" key="1">
    <source>
        <dbReference type="EMBL" id="MBO1926734.1"/>
    </source>
</evidence>
<accession>A0ABS3Q334</accession>
<dbReference type="Proteomes" id="UP000664835">
    <property type="component" value="Unassembled WGS sequence"/>
</dbReference>
<organism evidence="1 2">
    <name type="scientific">Thiomicrorhabdus marina</name>
    <dbReference type="NCBI Taxonomy" id="2818442"/>
    <lineage>
        <taxon>Bacteria</taxon>
        <taxon>Pseudomonadati</taxon>
        <taxon>Pseudomonadota</taxon>
        <taxon>Gammaproteobacteria</taxon>
        <taxon>Thiotrichales</taxon>
        <taxon>Piscirickettsiaceae</taxon>
        <taxon>Thiomicrorhabdus</taxon>
    </lineage>
</organism>
<feature type="non-terminal residue" evidence="1">
    <location>
        <position position="1"/>
    </location>
</feature>
<dbReference type="RefSeq" id="WP_208148177.1">
    <property type="nucleotide sequence ID" value="NZ_JAGETV010000004.1"/>
</dbReference>
<reference evidence="1 2" key="1">
    <citation type="submission" date="2021-03" db="EMBL/GenBank/DDBJ databases">
        <title>Thiomicrorhabdus sp.nov.,novel sulfur-oxidizing bacteria isolated from coastal sediment.</title>
        <authorList>
            <person name="Liu X."/>
        </authorList>
    </citation>
    <scope>NUCLEOTIDE SEQUENCE [LARGE SCALE GENOMIC DNA]</scope>
    <source>
        <strain evidence="1 2">6S2-11</strain>
    </source>
</reference>
<gene>
    <name evidence="1" type="ORF">J3998_04025</name>
</gene>
<protein>
    <recommendedName>
        <fullName evidence="3">Bacterial collagen-like protein middle domain-containing protein</fullName>
    </recommendedName>
</protein>
<keyword evidence="2" id="KW-1185">Reference proteome</keyword>
<sequence>VNEVTTTVDELVNGVLAGDLDLGGTVNSLLGEKGDVDQVVDGVTDVVDGLLGTNTSALLDDTVDSVTTAVNDLLTGILGSGDQGIDSALNLDAVLPNGLGLFTASASGEGADTESSIDYSGIITDGTEAGLDQIEGLDALAGDEAVQEVTGEVTGLVEGAVDTVTDVAGALLSLTSNNQDNNGGNLGGLF</sequence>
<evidence type="ECO:0008006" key="3">
    <source>
        <dbReference type="Google" id="ProtNLM"/>
    </source>
</evidence>
<dbReference type="EMBL" id="JAGETV010000004">
    <property type="protein sequence ID" value="MBO1926734.1"/>
    <property type="molecule type" value="Genomic_DNA"/>
</dbReference>
<name>A0ABS3Q334_9GAMM</name>
<comment type="caution">
    <text evidence="1">The sequence shown here is derived from an EMBL/GenBank/DDBJ whole genome shotgun (WGS) entry which is preliminary data.</text>
</comment>
<proteinExistence type="predicted"/>
<evidence type="ECO:0000313" key="2">
    <source>
        <dbReference type="Proteomes" id="UP000664835"/>
    </source>
</evidence>